<evidence type="ECO:0000313" key="2">
    <source>
        <dbReference type="EMBL" id="MBY8887170.1"/>
    </source>
</evidence>
<comment type="caution">
    <text evidence="2">The sequence shown here is derived from an EMBL/GenBank/DDBJ whole genome shotgun (WGS) entry which is preliminary data.</text>
</comment>
<dbReference type="InterPro" id="IPR032555">
    <property type="entry name" value="DUF4937"/>
</dbReference>
<feature type="domain" description="DUF4937" evidence="1">
    <location>
        <begin position="2"/>
        <end position="86"/>
    </location>
</feature>
<dbReference type="EMBL" id="JAINVZ010000014">
    <property type="protein sequence ID" value="MBY8887170.1"/>
    <property type="molecule type" value="Genomic_DNA"/>
</dbReference>
<evidence type="ECO:0000259" key="1">
    <source>
        <dbReference type="Pfam" id="PF16291"/>
    </source>
</evidence>
<name>A0ABS7QVC7_9ACTN</name>
<dbReference type="Pfam" id="PF16291">
    <property type="entry name" value="DUF4937"/>
    <property type="match status" value="1"/>
</dbReference>
<organism evidence="2 3">
    <name type="scientific">Streptantibioticus parmotrematis</name>
    <dbReference type="NCBI Taxonomy" id="2873249"/>
    <lineage>
        <taxon>Bacteria</taxon>
        <taxon>Bacillati</taxon>
        <taxon>Actinomycetota</taxon>
        <taxon>Actinomycetes</taxon>
        <taxon>Kitasatosporales</taxon>
        <taxon>Streptomycetaceae</taxon>
        <taxon>Streptantibioticus</taxon>
    </lineage>
</organism>
<accession>A0ABS7QVC7</accession>
<reference evidence="2 3" key="1">
    <citation type="submission" date="2021-08" db="EMBL/GenBank/DDBJ databases">
        <title>Streptomyces sp. PTM05 isolated from lichen.</title>
        <authorList>
            <person name="Somphong A."/>
            <person name="Phongsopitanun W."/>
            <person name="Tanasupawat S."/>
        </authorList>
    </citation>
    <scope>NUCLEOTIDE SEQUENCE [LARGE SCALE GENOMIC DNA]</scope>
    <source>
        <strain evidence="2 3">Ptm05</strain>
    </source>
</reference>
<dbReference type="Proteomes" id="UP001198565">
    <property type="component" value="Unassembled WGS sequence"/>
</dbReference>
<protein>
    <submittedName>
        <fullName evidence="2">YdbC family protein</fullName>
    </submittedName>
</protein>
<evidence type="ECO:0000313" key="3">
    <source>
        <dbReference type="Proteomes" id="UP001198565"/>
    </source>
</evidence>
<dbReference type="RefSeq" id="WP_222979919.1">
    <property type="nucleotide sequence ID" value="NZ_JAINVZ010000014.1"/>
</dbReference>
<sequence>MLVKWIRCRVVDRVGFDQGQRQWAGLRGEPGFRGQGGGWARGQREEAHVFCFWESREYYDRFMAGPHDGFAREQAASYDRIDVRLFEQRQEVKVGFRADFADADVLRAAHCRVRPAQVEHFMLMQEKVWNPAMAGSPGMLRGIFAEGAGSEFLVLSMWDSATERGKYRDAAVGRLEERAGLDEDVLSVTGEIVDVVRDWTV</sequence>
<proteinExistence type="predicted"/>
<gene>
    <name evidence="2" type="ORF">K7472_20290</name>
</gene>
<keyword evidence="3" id="KW-1185">Reference proteome</keyword>